<comment type="subcellular location">
    <subcellularLocation>
        <location evidence="1">Cell membrane</location>
        <topology evidence="1">Peripheral membrane protein</topology>
    </subcellularLocation>
</comment>
<evidence type="ECO:0000256" key="7">
    <source>
        <dbReference type="ARBA" id="ARBA00023136"/>
    </source>
</evidence>
<dbReference type="SUPFAM" id="SSF52540">
    <property type="entry name" value="P-loop containing nucleoside triphosphate hydrolases"/>
    <property type="match status" value="1"/>
</dbReference>
<evidence type="ECO:0000256" key="2">
    <source>
        <dbReference type="ARBA" id="ARBA00005417"/>
    </source>
</evidence>
<sequence>MSERRRVLSIRDLEISFGTTAGKVSAIRGVRLDLYQGETLAIVGESGSGKSVTTKAILGILSENGQVEKGSILFSYDRDGEVVTRDLTQLTSKQMQKHIRGKRIAMVFQDPMTSLDPTMTIGHQIIEGMREHYKISKDEARKKAIELLELVGITDPEKRYKQYPHQLSGGMRQRVVIAIALACEPELLICDEPTTALDVTIQAKILKLLKEIQEKTNVAIIFITHDLGVVANIADYVAVMYAGKIIEKGSVEEIFYDPRHPYTWGLLSSIPDLESDDEYLYTIPGSPPNLLNQVEGDAFAPRNAVALNIDYRLEPPMYNVGGKHRVASWLMDERAPHVEMPEALKRRIEKMKRGGQ</sequence>
<dbReference type="InterPro" id="IPR003593">
    <property type="entry name" value="AAA+_ATPase"/>
</dbReference>
<dbReference type="InterPro" id="IPR003439">
    <property type="entry name" value="ABC_transporter-like_ATP-bd"/>
</dbReference>
<evidence type="ECO:0000259" key="8">
    <source>
        <dbReference type="PROSITE" id="PS50893"/>
    </source>
</evidence>
<dbReference type="GO" id="GO:0005886">
    <property type="term" value="C:plasma membrane"/>
    <property type="evidence" value="ECO:0007669"/>
    <property type="project" value="UniProtKB-SubCell"/>
</dbReference>
<dbReference type="CDD" id="cd03257">
    <property type="entry name" value="ABC_NikE_OppD_transporters"/>
    <property type="match status" value="1"/>
</dbReference>
<accession>A0A9X4XFY6</accession>
<dbReference type="InterPro" id="IPR017871">
    <property type="entry name" value="ABC_transporter-like_CS"/>
</dbReference>
<evidence type="ECO:0000256" key="3">
    <source>
        <dbReference type="ARBA" id="ARBA00022448"/>
    </source>
</evidence>
<dbReference type="Pfam" id="PF08352">
    <property type="entry name" value="oligo_HPY"/>
    <property type="match status" value="1"/>
</dbReference>
<dbReference type="PANTHER" id="PTHR43297">
    <property type="entry name" value="OLIGOPEPTIDE TRANSPORT ATP-BINDING PROTEIN APPD"/>
    <property type="match status" value="1"/>
</dbReference>
<dbReference type="Gene3D" id="3.40.50.300">
    <property type="entry name" value="P-loop containing nucleotide triphosphate hydrolases"/>
    <property type="match status" value="1"/>
</dbReference>
<dbReference type="FunFam" id="3.40.50.300:FF:000016">
    <property type="entry name" value="Oligopeptide ABC transporter ATP-binding component"/>
    <property type="match status" value="1"/>
</dbReference>
<dbReference type="AlphaFoldDB" id="A0A9X4XFY6"/>
<evidence type="ECO:0000256" key="6">
    <source>
        <dbReference type="ARBA" id="ARBA00022840"/>
    </source>
</evidence>
<dbReference type="GO" id="GO:0016887">
    <property type="term" value="F:ATP hydrolysis activity"/>
    <property type="evidence" value="ECO:0007669"/>
    <property type="project" value="InterPro"/>
</dbReference>
<dbReference type="RefSeq" id="WP_006785952.1">
    <property type="nucleotide sequence ID" value="NZ_CABJBH010000001.1"/>
</dbReference>
<reference evidence="9 10" key="1">
    <citation type="journal article" date="2019" name="Nat. Med.">
        <title>A library of human gut bacterial isolates paired with longitudinal multiomics data enables mechanistic microbiome research.</title>
        <authorList>
            <person name="Poyet M."/>
            <person name="Groussin M."/>
            <person name="Gibbons S.M."/>
            <person name="Avila-Pacheco J."/>
            <person name="Jiang X."/>
            <person name="Kearney S.M."/>
            <person name="Perrotta A.R."/>
            <person name="Berdy B."/>
            <person name="Zhao S."/>
            <person name="Lieberman T.D."/>
            <person name="Swanson P.K."/>
            <person name="Smith M."/>
            <person name="Roesemann S."/>
            <person name="Alexander J.E."/>
            <person name="Rich S.A."/>
            <person name="Livny J."/>
            <person name="Vlamakis H."/>
            <person name="Clish C."/>
            <person name="Bullock K."/>
            <person name="Deik A."/>
            <person name="Scott J."/>
            <person name="Pierce K.A."/>
            <person name="Xavier R.J."/>
            <person name="Alm E.J."/>
        </authorList>
    </citation>
    <scope>NUCLEOTIDE SEQUENCE [LARGE SCALE GENOMIC DNA]</scope>
    <source>
        <strain evidence="9 10">BIOML-A198</strain>
    </source>
</reference>
<organism evidence="9 10">
    <name type="scientific">Turicibacter sanguinis</name>
    <dbReference type="NCBI Taxonomy" id="154288"/>
    <lineage>
        <taxon>Bacteria</taxon>
        <taxon>Bacillati</taxon>
        <taxon>Bacillota</taxon>
        <taxon>Erysipelotrichia</taxon>
        <taxon>Erysipelotrichales</taxon>
        <taxon>Turicibacteraceae</taxon>
        <taxon>Turicibacter</taxon>
    </lineage>
</organism>
<evidence type="ECO:0000256" key="4">
    <source>
        <dbReference type="ARBA" id="ARBA00022475"/>
    </source>
</evidence>
<dbReference type="PROSITE" id="PS00211">
    <property type="entry name" value="ABC_TRANSPORTER_1"/>
    <property type="match status" value="1"/>
</dbReference>
<dbReference type="GO" id="GO:0015833">
    <property type="term" value="P:peptide transport"/>
    <property type="evidence" value="ECO:0007669"/>
    <property type="project" value="InterPro"/>
</dbReference>
<evidence type="ECO:0000313" key="9">
    <source>
        <dbReference type="EMBL" id="MTK21890.1"/>
    </source>
</evidence>
<keyword evidence="7" id="KW-0472">Membrane</keyword>
<dbReference type="InterPro" id="IPR050388">
    <property type="entry name" value="ABC_Ni/Peptide_Import"/>
</dbReference>
<comment type="similarity">
    <text evidence="2">Belongs to the ABC transporter superfamily.</text>
</comment>
<comment type="caution">
    <text evidence="9">The sequence shown here is derived from an EMBL/GenBank/DDBJ whole genome shotgun (WGS) entry which is preliminary data.</text>
</comment>
<dbReference type="EMBL" id="WMQE01000025">
    <property type="protein sequence ID" value="MTK21890.1"/>
    <property type="molecule type" value="Genomic_DNA"/>
</dbReference>
<dbReference type="Proteomes" id="UP000487649">
    <property type="component" value="Unassembled WGS sequence"/>
</dbReference>
<evidence type="ECO:0000256" key="5">
    <source>
        <dbReference type="ARBA" id="ARBA00022741"/>
    </source>
</evidence>
<name>A0A9X4XFY6_9FIRM</name>
<evidence type="ECO:0000256" key="1">
    <source>
        <dbReference type="ARBA" id="ARBA00004202"/>
    </source>
</evidence>
<dbReference type="NCBIfam" id="TIGR01727">
    <property type="entry name" value="oligo_HPY"/>
    <property type="match status" value="1"/>
</dbReference>
<dbReference type="PANTHER" id="PTHR43297:SF2">
    <property type="entry name" value="DIPEPTIDE TRANSPORT ATP-BINDING PROTEIN DPPD"/>
    <property type="match status" value="1"/>
</dbReference>
<dbReference type="InterPro" id="IPR013563">
    <property type="entry name" value="Oligopep_ABC_C"/>
</dbReference>
<dbReference type="SMART" id="SM00382">
    <property type="entry name" value="AAA"/>
    <property type="match status" value="1"/>
</dbReference>
<protein>
    <submittedName>
        <fullName evidence="9">ATP-binding cassette domain-containing protein</fullName>
    </submittedName>
</protein>
<keyword evidence="5" id="KW-0547">Nucleotide-binding</keyword>
<gene>
    <name evidence="9" type="ORF">GMA92_10730</name>
</gene>
<keyword evidence="6 9" id="KW-0067">ATP-binding</keyword>
<dbReference type="PROSITE" id="PS50893">
    <property type="entry name" value="ABC_TRANSPORTER_2"/>
    <property type="match status" value="1"/>
</dbReference>
<keyword evidence="4" id="KW-1003">Cell membrane</keyword>
<evidence type="ECO:0000313" key="10">
    <source>
        <dbReference type="Proteomes" id="UP000487649"/>
    </source>
</evidence>
<feature type="domain" description="ABC transporter" evidence="8">
    <location>
        <begin position="10"/>
        <end position="267"/>
    </location>
</feature>
<dbReference type="GO" id="GO:0005524">
    <property type="term" value="F:ATP binding"/>
    <property type="evidence" value="ECO:0007669"/>
    <property type="project" value="UniProtKB-KW"/>
</dbReference>
<dbReference type="Pfam" id="PF00005">
    <property type="entry name" value="ABC_tran"/>
    <property type="match status" value="1"/>
</dbReference>
<proteinExistence type="inferred from homology"/>
<keyword evidence="3" id="KW-0813">Transport</keyword>
<dbReference type="InterPro" id="IPR027417">
    <property type="entry name" value="P-loop_NTPase"/>
</dbReference>